<comment type="caution">
    <text evidence="3">The sequence shown here is derived from an EMBL/GenBank/DDBJ whole genome shotgun (WGS) entry which is preliminary data.</text>
</comment>
<dbReference type="Pfam" id="PF00364">
    <property type="entry name" value="Biotin_lipoyl"/>
    <property type="match status" value="1"/>
</dbReference>
<keyword evidence="1" id="KW-0092">Biotin</keyword>
<dbReference type="PANTHER" id="PTHR45266">
    <property type="entry name" value="OXALOACETATE DECARBOXYLASE ALPHA CHAIN"/>
    <property type="match status" value="1"/>
</dbReference>
<dbReference type="InterPro" id="IPR000089">
    <property type="entry name" value="Biotin_lipoyl"/>
</dbReference>
<dbReference type="PANTHER" id="PTHR45266:SF3">
    <property type="entry name" value="OXALOACETATE DECARBOXYLASE ALPHA CHAIN"/>
    <property type="match status" value="1"/>
</dbReference>
<evidence type="ECO:0000256" key="1">
    <source>
        <dbReference type="ARBA" id="ARBA00023267"/>
    </source>
</evidence>
<evidence type="ECO:0000313" key="4">
    <source>
        <dbReference type="Proteomes" id="UP000075787"/>
    </source>
</evidence>
<evidence type="ECO:0000313" key="3">
    <source>
        <dbReference type="EMBL" id="KYO51043.1"/>
    </source>
</evidence>
<organism evidence="3 4">
    <name type="scientific">Tistrella mobilis</name>
    <dbReference type="NCBI Taxonomy" id="171437"/>
    <lineage>
        <taxon>Bacteria</taxon>
        <taxon>Pseudomonadati</taxon>
        <taxon>Pseudomonadota</taxon>
        <taxon>Alphaproteobacteria</taxon>
        <taxon>Geminicoccales</taxon>
        <taxon>Geminicoccaceae</taxon>
        <taxon>Tistrella</taxon>
    </lineage>
</organism>
<evidence type="ECO:0000259" key="2">
    <source>
        <dbReference type="PROSITE" id="PS50968"/>
    </source>
</evidence>
<reference evidence="3 4" key="1">
    <citation type="submission" date="2015-12" db="EMBL/GenBank/DDBJ databases">
        <title>Genome sequence of Tistrella mobilis MCCC 1A02139.</title>
        <authorList>
            <person name="Lu L."/>
            <person name="Lai Q."/>
            <person name="Shao Z."/>
            <person name="Qian P."/>
        </authorList>
    </citation>
    <scope>NUCLEOTIDE SEQUENCE [LARGE SCALE GENOMIC DNA]</scope>
    <source>
        <strain evidence="3 4">MCCC 1A02139</strain>
    </source>
</reference>
<dbReference type="Gene3D" id="2.40.50.100">
    <property type="match status" value="1"/>
</dbReference>
<name>A0A162KDX8_9PROT</name>
<dbReference type="EMBL" id="LPZR01000183">
    <property type="protein sequence ID" value="KYO51043.1"/>
    <property type="molecule type" value="Genomic_DNA"/>
</dbReference>
<dbReference type="OrthoDB" id="163546at2"/>
<protein>
    <submittedName>
        <fullName evidence="3">Acetyl-CoA carboxylase biotin carboxyl carrier protein subunit</fullName>
    </submittedName>
</protein>
<dbReference type="InterPro" id="IPR050709">
    <property type="entry name" value="Biotin_Carboxyl_Carrier/Decarb"/>
</dbReference>
<feature type="domain" description="Lipoyl-binding" evidence="2">
    <location>
        <begin position="1"/>
        <end position="72"/>
    </location>
</feature>
<dbReference type="InterPro" id="IPR011053">
    <property type="entry name" value="Single_hybrid_motif"/>
</dbReference>
<dbReference type="AlphaFoldDB" id="A0A162KDX8"/>
<proteinExistence type="predicted"/>
<accession>A0A162KDX8</accession>
<dbReference type="GeneID" id="97240815"/>
<sequence>MAETVIRSEIAGKVWKIEVPAGGRVAADEPILILESMKMEIPVNAPVDGTVTEILVAEGDTVAEDQILARLG</sequence>
<dbReference type="FunFam" id="2.40.50.100:FF:000003">
    <property type="entry name" value="Acetyl-CoA carboxylase biotin carboxyl carrier protein"/>
    <property type="match status" value="1"/>
</dbReference>
<dbReference type="PROSITE" id="PS50968">
    <property type="entry name" value="BIOTINYL_LIPOYL"/>
    <property type="match status" value="1"/>
</dbReference>
<gene>
    <name evidence="3" type="ORF">AUP44_10370</name>
</gene>
<dbReference type="Proteomes" id="UP000075787">
    <property type="component" value="Unassembled WGS sequence"/>
</dbReference>
<dbReference type="SUPFAM" id="SSF51230">
    <property type="entry name" value="Single hybrid motif"/>
    <property type="match status" value="1"/>
</dbReference>
<dbReference type="RefSeq" id="WP_062767001.1">
    <property type="nucleotide sequence ID" value="NZ_CP121013.1"/>
</dbReference>
<dbReference type="CDD" id="cd06850">
    <property type="entry name" value="biotinyl_domain"/>
    <property type="match status" value="1"/>
</dbReference>